<comment type="cofactor">
    <cofactor evidence="1 14">
        <name>heme</name>
        <dbReference type="ChEBI" id="CHEBI:30413"/>
    </cofactor>
</comment>
<dbReference type="Gene3D" id="1.10.630.10">
    <property type="entry name" value="Cytochrome P450"/>
    <property type="match status" value="1"/>
</dbReference>
<dbReference type="Pfam" id="PF00067">
    <property type="entry name" value="p450"/>
    <property type="match status" value="1"/>
</dbReference>
<gene>
    <name evidence="16" type="ORF">WA026_011667</name>
</gene>
<evidence type="ECO:0000256" key="10">
    <source>
        <dbReference type="ARBA" id="ARBA00023002"/>
    </source>
</evidence>
<dbReference type="InterPro" id="IPR002401">
    <property type="entry name" value="Cyt_P450_E_grp-I"/>
</dbReference>
<dbReference type="InterPro" id="IPR001128">
    <property type="entry name" value="Cyt_P450"/>
</dbReference>
<evidence type="ECO:0000256" key="3">
    <source>
        <dbReference type="ARBA" id="ARBA00004174"/>
    </source>
</evidence>
<evidence type="ECO:0000256" key="8">
    <source>
        <dbReference type="ARBA" id="ARBA00022824"/>
    </source>
</evidence>
<dbReference type="PRINTS" id="PR00385">
    <property type="entry name" value="P450"/>
</dbReference>
<name>A0AAW1TMF4_9CUCU</name>
<dbReference type="GO" id="GO:0020037">
    <property type="term" value="F:heme binding"/>
    <property type="evidence" value="ECO:0007669"/>
    <property type="project" value="InterPro"/>
</dbReference>
<comment type="caution">
    <text evidence="16">The sequence shown here is derived from an EMBL/GenBank/DDBJ whole genome shotgun (WGS) entry which is preliminary data.</text>
</comment>
<dbReference type="GO" id="GO:0016705">
    <property type="term" value="F:oxidoreductase activity, acting on paired donors, with incorporation or reduction of molecular oxygen"/>
    <property type="evidence" value="ECO:0007669"/>
    <property type="project" value="InterPro"/>
</dbReference>
<keyword evidence="7 14" id="KW-0479">Metal-binding</keyword>
<keyword evidence="6 14" id="KW-0349">Heme</keyword>
<evidence type="ECO:0000256" key="4">
    <source>
        <dbReference type="ARBA" id="ARBA00004406"/>
    </source>
</evidence>
<evidence type="ECO:0000256" key="2">
    <source>
        <dbReference type="ARBA" id="ARBA00003690"/>
    </source>
</evidence>
<protein>
    <recommendedName>
        <fullName evidence="18">Cytochrome P450</fullName>
    </recommendedName>
</protein>
<dbReference type="GO" id="GO:0004497">
    <property type="term" value="F:monooxygenase activity"/>
    <property type="evidence" value="ECO:0007669"/>
    <property type="project" value="UniProtKB-KW"/>
</dbReference>
<dbReference type="PROSITE" id="PS00086">
    <property type="entry name" value="CYTOCHROME_P450"/>
    <property type="match status" value="1"/>
</dbReference>
<evidence type="ECO:0000313" key="16">
    <source>
        <dbReference type="EMBL" id="KAK9871418.1"/>
    </source>
</evidence>
<evidence type="ECO:0008006" key="18">
    <source>
        <dbReference type="Google" id="ProtNLM"/>
    </source>
</evidence>
<dbReference type="InterPro" id="IPR017972">
    <property type="entry name" value="Cyt_P450_CS"/>
</dbReference>
<keyword evidence="9" id="KW-0492">Microsome</keyword>
<evidence type="ECO:0000256" key="7">
    <source>
        <dbReference type="ARBA" id="ARBA00022723"/>
    </source>
</evidence>
<accession>A0AAW1TMF4</accession>
<evidence type="ECO:0000256" key="1">
    <source>
        <dbReference type="ARBA" id="ARBA00001971"/>
    </source>
</evidence>
<evidence type="ECO:0000313" key="17">
    <source>
        <dbReference type="Proteomes" id="UP001431783"/>
    </source>
</evidence>
<dbReference type="AlphaFoldDB" id="A0AAW1TMF4"/>
<dbReference type="CDD" id="cd20628">
    <property type="entry name" value="CYP4"/>
    <property type="match status" value="1"/>
</dbReference>
<keyword evidence="10 15" id="KW-0560">Oxidoreductase</keyword>
<comment type="function">
    <text evidence="2">May be involved in the metabolism of insect hormones and in the breakdown of synthetic insecticides.</text>
</comment>
<organism evidence="16 17">
    <name type="scientific">Henosepilachna vigintioctopunctata</name>
    <dbReference type="NCBI Taxonomy" id="420089"/>
    <lineage>
        <taxon>Eukaryota</taxon>
        <taxon>Metazoa</taxon>
        <taxon>Ecdysozoa</taxon>
        <taxon>Arthropoda</taxon>
        <taxon>Hexapoda</taxon>
        <taxon>Insecta</taxon>
        <taxon>Pterygota</taxon>
        <taxon>Neoptera</taxon>
        <taxon>Endopterygota</taxon>
        <taxon>Coleoptera</taxon>
        <taxon>Polyphaga</taxon>
        <taxon>Cucujiformia</taxon>
        <taxon>Coccinelloidea</taxon>
        <taxon>Coccinellidae</taxon>
        <taxon>Epilachninae</taxon>
        <taxon>Epilachnini</taxon>
        <taxon>Henosepilachna</taxon>
    </lineage>
</organism>
<dbReference type="EMBL" id="JARQZJ010000005">
    <property type="protein sequence ID" value="KAK9871418.1"/>
    <property type="molecule type" value="Genomic_DNA"/>
</dbReference>
<dbReference type="GO" id="GO:0005789">
    <property type="term" value="C:endoplasmic reticulum membrane"/>
    <property type="evidence" value="ECO:0007669"/>
    <property type="project" value="UniProtKB-SubCell"/>
</dbReference>
<evidence type="ECO:0000256" key="15">
    <source>
        <dbReference type="RuleBase" id="RU000461"/>
    </source>
</evidence>
<evidence type="ECO:0000256" key="13">
    <source>
        <dbReference type="ARBA" id="ARBA00023136"/>
    </source>
</evidence>
<reference evidence="16 17" key="1">
    <citation type="submission" date="2023-03" db="EMBL/GenBank/DDBJ databases">
        <title>Genome insight into feeding habits of ladybird beetles.</title>
        <authorList>
            <person name="Li H.-S."/>
            <person name="Huang Y.-H."/>
            <person name="Pang H."/>
        </authorList>
    </citation>
    <scope>NUCLEOTIDE SEQUENCE [LARGE SCALE GENOMIC DNA]</scope>
    <source>
        <strain evidence="16">SYSU_2023b</strain>
        <tissue evidence="16">Whole body</tissue>
    </source>
</reference>
<dbReference type="Proteomes" id="UP001431783">
    <property type="component" value="Unassembled WGS sequence"/>
</dbReference>
<dbReference type="InterPro" id="IPR036396">
    <property type="entry name" value="Cyt_P450_sf"/>
</dbReference>
<keyword evidence="12 15" id="KW-0503">Monooxygenase</keyword>
<keyword evidence="11 14" id="KW-0408">Iron</keyword>
<evidence type="ECO:0000256" key="5">
    <source>
        <dbReference type="ARBA" id="ARBA00010617"/>
    </source>
</evidence>
<evidence type="ECO:0000256" key="12">
    <source>
        <dbReference type="ARBA" id="ARBA00023033"/>
    </source>
</evidence>
<evidence type="ECO:0000256" key="14">
    <source>
        <dbReference type="PIRSR" id="PIRSR602401-1"/>
    </source>
</evidence>
<evidence type="ECO:0000256" key="9">
    <source>
        <dbReference type="ARBA" id="ARBA00022848"/>
    </source>
</evidence>
<sequence>MVSAISETLLVLITTILFIRLVKYLWSLLNTYRMCSLIPGPPGYPLIGSALDFLDHNRENTLRTLIGYFTAYPKFFKFWMGTEVVIGLSTPEHLEIILNHPKCLEKSIFYDVTKCLVGNGIFSAPVHSWRKNRKSISSTFSGRNLNVFVKNFSDQAKKLTDILTKNIGTKRVDIFPLLSACNVDILCETAMGVIMNAQTSDDHFGKWIASAEEIISIRMTNPWYYTNFMFSLTTKNKILKKCVAAMKGFTNKLVTEKKQTFDKKMMDLNNGILVEDENSSHKILLDVLLQQKNEMKLTDEEVYDEVNTFFAAGPDTTACALAFCLMTLGIYPEIQQRVYEELVDVLGTEREVTAEDLPHLHYLDKVIKETLRIFPTAPIFSRSPTANIDINDAVIPAGSIILLCPLFTHRNPKYWKNPLTFDPERFSSTEVSKRHPYSYFPFSLGPRGCVGYKFANMAMKTVIATVLRKLIIKSEYQSVEEVRLQLSFLLKPCQGFKVSLQIRE</sequence>
<evidence type="ECO:0000256" key="6">
    <source>
        <dbReference type="ARBA" id="ARBA00022617"/>
    </source>
</evidence>
<dbReference type="PRINTS" id="PR00463">
    <property type="entry name" value="EP450I"/>
</dbReference>
<dbReference type="PANTHER" id="PTHR24291:SF189">
    <property type="entry name" value="CYTOCHROME P450 4C3-RELATED"/>
    <property type="match status" value="1"/>
</dbReference>
<feature type="binding site" description="axial binding residue" evidence="14">
    <location>
        <position position="449"/>
    </location>
    <ligand>
        <name>heme</name>
        <dbReference type="ChEBI" id="CHEBI:30413"/>
    </ligand>
    <ligandPart>
        <name>Fe</name>
        <dbReference type="ChEBI" id="CHEBI:18248"/>
    </ligandPart>
</feature>
<dbReference type="InterPro" id="IPR050196">
    <property type="entry name" value="Cytochrome_P450_Monoox"/>
</dbReference>
<keyword evidence="17" id="KW-1185">Reference proteome</keyword>
<dbReference type="GO" id="GO:0005506">
    <property type="term" value="F:iron ion binding"/>
    <property type="evidence" value="ECO:0007669"/>
    <property type="project" value="InterPro"/>
</dbReference>
<keyword evidence="8" id="KW-0256">Endoplasmic reticulum</keyword>
<comment type="subcellular location">
    <subcellularLocation>
        <location evidence="4">Endoplasmic reticulum membrane</location>
        <topology evidence="4">Peripheral membrane protein</topology>
    </subcellularLocation>
    <subcellularLocation>
        <location evidence="3">Microsome membrane</location>
        <topology evidence="3">Peripheral membrane protein</topology>
    </subcellularLocation>
</comment>
<dbReference type="SUPFAM" id="SSF48264">
    <property type="entry name" value="Cytochrome P450"/>
    <property type="match status" value="1"/>
</dbReference>
<comment type="similarity">
    <text evidence="5 15">Belongs to the cytochrome P450 family.</text>
</comment>
<evidence type="ECO:0000256" key="11">
    <source>
        <dbReference type="ARBA" id="ARBA00023004"/>
    </source>
</evidence>
<dbReference type="PANTHER" id="PTHR24291">
    <property type="entry name" value="CYTOCHROME P450 FAMILY 4"/>
    <property type="match status" value="1"/>
</dbReference>
<proteinExistence type="inferred from homology"/>
<keyword evidence="13" id="KW-0472">Membrane</keyword>